<name>A0A6N9YML2_9ACTN</name>
<gene>
    <name evidence="1" type="ORF">G1H11_12790</name>
</gene>
<dbReference type="RefSeq" id="WP_163818966.1">
    <property type="nucleotide sequence ID" value="NZ_JAAGOB010000006.1"/>
</dbReference>
<reference evidence="1 2" key="1">
    <citation type="submission" date="2020-02" db="EMBL/GenBank/DDBJ databases">
        <authorList>
            <person name="Li X.-J."/>
            <person name="Feng X.-M."/>
        </authorList>
    </citation>
    <scope>NUCLEOTIDE SEQUENCE [LARGE SCALE GENOMIC DNA]</scope>
    <source>
        <strain evidence="1 2">CGMCC 4.7225</strain>
    </source>
</reference>
<dbReference type="Proteomes" id="UP000469185">
    <property type="component" value="Unassembled WGS sequence"/>
</dbReference>
<dbReference type="AlphaFoldDB" id="A0A6N9YML2"/>
<sequence length="53" mass="5609">MGPAEHPFAWFGADRLAELSIFEDTRAIARALFGCIDVLADGGSISAETLGLE</sequence>
<evidence type="ECO:0000313" key="1">
    <source>
        <dbReference type="EMBL" id="NED96187.1"/>
    </source>
</evidence>
<accession>A0A6N9YML2</accession>
<evidence type="ECO:0000313" key="2">
    <source>
        <dbReference type="Proteomes" id="UP000469185"/>
    </source>
</evidence>
<organism evidence="1 2">
    <name type="scientific">Phytoactinopolyspora alkaliphila</name>
    <dbReference type="NCBI Taxonomy" id="1783498"/>
    <lineage>
        <taxon>Bacteria</taxon>
        <taxon>Bacillati</taxon>
        <taxon>Actinomycetota</taxon>
        <taxon>Actinomycetes</taxon>
        <taxon>Jiangellales</taxon>
        <taxon>Jiangellaceae</taxon>
        <taxon>Phytoactinopolyspora</taxon>
    </lineage>
</organism>
<comment type="caution">
    <text evidence="1">The sequence shown here is derived from an EMBL/GenBank/DDBJ whole genome shotgun (WGS) entry which is preliminary data.</text>
</comment>
<protein>
    <submittedName>
        <fullName evidence="1">Uncharacterized protein</fullName>
    </submittedName>
</protein>
<dbReference type="EMBL" id="JAAGOB010000006">
    <property type="protein sequence ID" value="NED96187.1"/>
    <property type="molecule type" value="Genomic_DNA"/>
</dbReference>
<proteinExistence type="predicted"/>
<keyword evidence="2" id="KW-1185">Reference proteome</keyword>